<dbReference type="GeneID" id="22911365"/>
<dbReference type="AlphaFoldDB" id="A0A023BAS7"/>
<keyword evidence="2" id="KW-1185">Reference proteome</keyword>
<evidence type="ECO:0000313" key="1">
    <source>
        <dbReference type="EMBL" id="EZG78600.1"/>
    </source>
</evidence>
<protein>
    <submittedName>
        <fullName evidence="1">Uncharacterized protein</fullName>
    </submittedName>
</protein>
<accession>A0A023BAS7</accession>
<sequence>MRSLSSSVETSTKTGATLAALFMVALCNREINLARVWSSLKYKISPKDYFQCPELAHLVFDGLSIMSSHARGVTIKLPSSSKLVKEENAKKPGKIYRNKSWPTFYSIVARNILSSTYLQNELAGVIRDFLLALQNIEIHDTEADVEQQKAARVDWLHRCNQLMTTLPPTVDLRWVYTNYPERNDMKTVDALVAAYNKEYETQAFPERHIWKFPTYREIPARESSEFRVLGLC</sequence>
<name>A0A023BAS7_GRENI</name>
<gene>
    <name evidence="1" type="ORF">GNI_034540</name>
</gene>
<evidence type="ECO:0000313" key="2">
    <source>
        <dbReference type="Proteomes" id="UP000019763"/>
    </source>
</evidence>
<reference evidence="1" key="1">
    <citation type="submission" date="2013-12" db="EMBL/GenBank/DDBJ databases">
        <authorList>
            <person name="Omoto C.K."/>
            <person name="Sibley D."/>
            <person name="Venepally P."/>
            <person name="Hadjithomas M."/>
            <person name="Karamycheva S."/>
            <person name="Brunk B."/>
            <person name="Roos D."/>
            <person name="Caler E."/>
            <person name="Lorenzi H."/>
        </authorList>
    </citation>
    <scope>NUCLEOTIDE SEQUENCE</scope>
</reference>
<proteinExistence type="predicted"/>
<dbReference type="VEuPathDB" id="CryptoDB:GNI_034540"/>
<dbReference type="Proteomes" id="UP000019763">
    <property type="component" value="Unassembled WGS sequence"/>
</dbReference>
<organism evidence="1 2">
    <name type="scientific">Gregarina niphandrodes</name>
    <name type="common">Septate eugregarine</name>
    <dbReference type="NCBI Taxonomy" id="110365"/>
    <lineage>
        <taxon>Eukaryota</taxon>
        <taxon>Sar</taxon>
        <taxon>Alveolata</taxon>
        <taxon>Apicomplexa</taxon>
        <taxon>Conoidasida</taxon>
        <taxon>Gregarinasina</taxon>
        <taxon>Eugregarinorida</taxon>
        <taxon>Gregarinidae</taxon>
        <taxon>Gregarina</taxon>
    </lineage>
</organism>
<comment type="caution">
    <text evidence="1">The sequence shown here is derived from an EMBL/GenBank/DDBJ whole genome shotgun (WGS) entry which is preliminary data.</text>
</comment>
<dbReference type="EMBL" id="AFNH02000265">
    <property type="protein sequence ID" value="EZG78600.1"/>
    <property type="molecule type" value="Genomic_DNA"/>
</dbReference>
<dbReference type="RefSeq" id="XP_011129245.1">
    <property type="nucleotide sequence ID" value="XM_011130943.1"/>
</dbReference>